<comment type="pathway">
    <text evidence="1 10">Metabolic intermediate biosynthesis; 1-deoxy-D-xylulose 5-phosphate biosynthesis; 1-deoxy-D-xylulose 5-phosphate from D-glyceraldehyde 3-phosphate and pyruvate: step 1/1.</text>
</comment>
<evidence type="ECO:0000256" key="9">
    <source>
        <dbReference type="ARBA" id="ARBA00023229"/>
    </source>
</evidence>
<comment type="cofactor">
    <cofactor evidence="10">
        <name>Mg(2+)</name>
        <dbReference type="ChEBI" id="CHEBI:18420"/>
    </cofactor>
    <text evidence="10">Binds 1 Mg(2+) ion per subunit.</text>
</comment>
<feature type="binding site" evidence="10">
    <location>
        <position position="170"/>
    </location>
    <ligand>
        <name>thiamine diphosphate</name>
        <dbReference type="ChEBI" id="CHEBI:58937"/>
    </ligand>
</feature>
<dbReference type="Gene3D" id="3.40.50.920">
    <property type="match status" value="1"/>
</dbReference>
<dbReference type="EMBL" id="SDOZ01000002">
    <property type="protein sequence ID" value="RXZ61665.1"/>
    <property type="molecule type" value="Genomic_DNA"/>
</dbReference>
<protein>
    <recommendedName>
        <fullName evidence="10">1-deoxy-D-xylulose-5-phosphate synthase</fullName>
        <ecNumber evidence="10">2.2.1.7</ecNumber>
    </recommendedName>
    <alternativeName>
        <fullName evidence="10">1-deoxyxylulose-5-phosphate synthase</fullName>
        <shortName evidence="10">DXP synthase</shortName>
        <shortName evidence="10">DXPS</shortName>
    </alternativeName>
</protein>
<keyword evidence="4 10" id="KW-0808">Transferase</keyword>
<dbReference type="Proteomes" id="UP000291269">
    <property type="component" value="Unassembled WGS sequence"/>
</dbReference>
<organism evidence="12 13">
    <name type="scientific">Candidatus Borkfalkia ceftriaxoniphila</name>
    <dbReference type="NCBI Taxonomy" id="2508949"/>
    <lineage>
        <taxon>Bacteria</taxon>
        <taxon>Bacillati</taxon>
        <taxon>Bacillota</taxon>
        <taxon>Clostridia</taxon>
        <taxon>Christensenellales</taxon>
        <taxon>Christensenellaceae</taxon>
        <taxon>Candidatus Borkfalkia</taxon>
    </lineage>
</organism>
<dbReference type="Pfam" id="PF13292">
    <property type="entry name" value="DXP_synthase_N"/>
    <property type="match status" value="1"/>
</dbReference>
<evidence type="ECO:0000256" key="3">
    <source>
        <dbReference type="ARBA" id="ARBA00011738"/>
    </source>
</evidence>
<name>A0A4Q2KAS0_9FIRM</name>
<feature type="domain" description="Transketolase-like pyrimidine-binding" evidence="11">
    <location>
        <begin position="299"/>
        <end position="463"/>
    </location>
</feature>
<dbReference type="PANTHER" id="PTHR43322:SF5">
    <property type="entry name" value="1-DEOXY-D-XYLULOSE-5-PHOSPHATE SYNTHASE, CHLOROPLASTIC"/>
    <property type="match status" value="1"/>
</dbReference>
<dbReference type="CDD" id="cd02007">
    <property type="entry name" value="TPP_DXS"/>
    <property type="match status" value="1"/>
</dbReference>
<dbReference type="CDD" id="cd07033">
    <property type="entry name" value="TPP_PYR_DXS_TK_like"/>
    <property type="match status" value="1"/>
</dbReference>
<comment type="catalytic activity">
    <reaction evidence="10">
        <text>D-glyceraldehyde 3-phosphate + pyruvate + H(+) = 1-deoxy-D-xylulose 5-phosphate + CO2</text>
        <dbReference type="Rhea" id="RHEA:12605"/>
        <dbReference type="ChEBI" id="CHEBI:15361"/>
        <dbReference type="ChEBI" id="CHEBI:15378"/>
        <dbReference type="ChEBI" id="CHEBI:16526"/>
        <dbReference type="ChEBI" id="CHEBI:57792"/>
        <dbReference type="ChEBI" id="CHEBI:59776"/>
        <dbReference type="EC" id="2.2.1.7"/>
    </reaction>
</comment>
<evidence type="ECO:0000259" key="11">
    <source>
        <dbReference type="SMART" id="SM00861"/>
    </source>
</evidence>
<dbReference type="NCBIfam" id="NF003933">
    <property type="entry name" value="PRK05444.2-2"/>
    <property type="match status" value="1"/>
</dbReference>
<evidence type="ECO:0000256" key="1">
    <source>
        <dbReference type="ARBA" id="ARBA00004980"/>
    </source>
</evidence>
<dbReference type="GO" id="GO:0016114">
    <property type="term" value="P:terpenoid biosynthetic process"/>
    <property type="evidence" value="ECO:0007669"/>
    <property type="project" value="UniProtKB-UniRule"/>
</dbReference>
<dbReference type="GO" id="GO:0008661">
    <property type="term" value="F:1-deoxy-D-xylulose-5-phosphate synthase activity"/>
    <property type="evidence" value="ECO:0007669"/>
    <property type="project" value="UniProtKB-UniRule"/>
</dbReference>
<dbReference type="RefSeq" id="WP_129224551.1">
    <property type="nucleotide sequence ID" value="NZ_SDOZ01000002.1"/>
</dbReference>
<feature type="binding site" evidence="10">
    <location>
        <position position="350"/>
    </location>
    <ligand>
        <name>thiamine diphosphate</name>
        <dbReference type="ChEBI" id="CHEBI:58937"/>
    </ligand>
</feature>
<proteinExistence type="inferred from homology"/>
<feature type="binding site" evidence="10">
    <location>
        <position position="141"/>
    </location>
    <ligand>
        <name>Mg(2+)</name>
        <dbReference type="ChEBI" id="CHEBI:18420"/>
    </ligand>
</feature>
<keyword evidence="5 10" id="KW-0479">Metal-binding</keyword>
<dbReference type="OrthoDB" id="9803371at2"/>
<dbReference type="GO" id="GO:0005829">
    <property type="term" value="C:cytosol"/>
    <property type="evidence" value="ECO:0007669"/>
    <property type="project" value="TreeGrafter"/>
</dbReference>
<dbReference type="SUPFAM" id="SSF52922">
    <property type="entry name" value="TK C-terminal domain-like"/>
    <property type="match status" value="1"/>
</dbReference>
<dbReference type="SMART" id="SM00861">
    <property type="entry name" value="Transket_pyr"/>
    <property type="match status" value="1"/>
</dbReference>
<evidence type="ECO:0000256" key="10">
    <source>
        <dbReference type="HAMAP-Rule" id="MF_00315"/>
    </source>
</evidence>
<dbReference type="AlphaFoldDB" id="A0A4Q2KAS0"/>
<evidence type="ECO:0000313" key="13">
    <source>
        <dbReference type="Proteomes" id="UP000291269"/>
    </source>
</evidence>
<dbReference type="EC" id="2.2.1.7" evidence="10"/>
<dbReference type="GO" id="GO:0009228">
    <property type="term" value="P:thiamine biosynthetic process"/>
    <property type="evidence" value="ECO:0007669"/>
    <property type="project" value="UniProtKB-UniRule"/>
</dbReference>
<comment type="similarity">
    <text evidence="2 10">Belongs to the transketolase family. DXPS subfamily.</text>
</comment>
<dbReference type="HAMAP" id="MF_00315">
    <property type="entry name" value="DXP_synth"/>
    <property type="match status" value="1"/>
</dbReference>
<dbReference type="NCBIfam" id="TIGR00204">
    <property type="entry name" value="dxs"/>
    <property type="match status" value="1"/>
</dbReference>
<dbReference type="UniPathway" id="UPA00064">
    <property type="reaction ID" value="UER00091"/>
</dbReference>
<comment type="caution">
    <text evidence="10">Lacks conserved residue(s) required for the propagation of feature annotation.</text>
</comment>
<dbReference type="Pfam" id="PF02780">
    <property type="entry name" value="Transketolase_C"/>
    <property type="match status" value="1"/>
</dbReference>
<comment type="function">
    <text evidence="10">Catalyzes the acyloin condensation reaction between C atoms 2 and 3 of pyruvate and glyceraldehyde 3-phosphate to yield 1-deoxy-D-xylulose-5-phosphate (DXP).</text>
</comment>
<feature type="binding site" evidence="10">
    <location>
        <begin position="142"/>
        <end position="143"/>
    </location>
    <ligand>
        <name>thiamine diphosphate</name>
        <dbReference type="ChEBI" id="CHEBI:58937"/>
    </ligand>
</feature>
<dbReference type="SUPFAM" id="SSF52518">
    <property type="entry name" value="Thiamin diphosphate-binding fold (THDP-binding)"/>
    <property type="match status" value="2"/>
</dbReference>
<keyword evidence="13" id="KW-1185">Reference proteome</keyword>
<reference evidence="12 13" key="1">
    <citation type="journal article" date="2019" name="Gut">
        <title>Antibiotics-induced monodominance of a novel gut bacterial order.</title>
        <authorList>
            <person name="Hildebrand F."/>
            <person name="Moitinho-Silva L."/>
            <person name="Blasche S."/>
            <person name="Jahn M.T."/>
            <person name="Gossmann T.I."/>
            <person name="Heuerta-Cepas J."/>
            <person name="Hercog R."/>
            <person name="Luetge M."/>
            <person name="Bahram M."/>
            <person name="Pryszlak A."/>
            <person name="Alves R.J."/>
            <person name="Waszak S.M."/>
            <person name="Zhu A."/>
            <person name="Ye L."/>
            <person name="Costea P.I."/>
            <person name="Aalvink S."/>
            <person name="Belzer C."/>
            <person name="Forslund S.K."/>
            <person name="Sunagawa S."/>
            <person name="Hentschel U."/>
            <person name="Merten C."/>
            <person name="Patil K.R."/>
            <person name="Benes V."/>
            <person name="Bork P."/>
        </authorList>
    </citation>
    <scope>NUCLEOTIDE SEQUENCE [LARGE SCALE GENOMIC DNA]</scope>
    <source>
        <strain evidence="12 13">HDS1380</strain>
    </source>
</reference>
<feature type="binding site" evidence="10">
    <location>
        <position position="170"/>
    </location>
    <ligand>
        <name>Mg(2+)</name>
        <dbReference type="ChEBI" id="CHEBI:18420"/>
    </ligand>
</feature>
<evidence type="ECO:0000256" key="7">
    <source>
        <dbReference type="ARBA" id="ARBA00022977"/>
    </source>
</evidence>
<evidence type="ECO:0000256" key="5">
    <source>
        <dbReference type="ARBA" id="ARBA00022723"/>
    </source>
</evidence>
<feature type="binding site" evidence="10">
    <location>
        <begin position="110"/>
        <end position="112"/>
    </location>
    <ligand>
        <name>thiamine diphosphate</name>
        <dbReference type="ChEBI" id="CHEBI:58937"/>
    </ligand>
</feature>
<dbReference type="Gene3D" id="3.40.50.970">
    <property type="match status" value="2"/>
</dbReference>
<keyword evidence="6 10" id="KW-0460">Magnesium</keyword>
<comment type="cofactor">
    <cofactor evidence="10">
        <name>thiamine diphosphate</name>
        <dbReference type="ChEBI" id="CHEBI:58937"/>
    </cofactor>
    <text evidence="10">Binds 1 thiamine pyrophosphate per subunit.</text>
</comment>
<dbReference type="PANTHER" id="PTHR43322">
    <property type="entry name" value="1-D-DEOXYXYLULOSE 5-PHOSPHATE SYNTHASE-RELATED"/>
    <property type="match status" value="1"/>
</dbReference>
<dbReference type="Pfam" id="PF02779">
    <property type="entry name" value="Transket_pyr"/>
    <property type="match status" value="1"/>
</dbReference>
<dbReference type="GO" id="GO:0030976">
    <property type="term" value="F:thiamine pyrophosphate binding"/>
    <property type="evidence" value="ECO:0007669"/>
    <property type="project" value="UniProtKB-UniRule"/>
</dbReference>
<keyword evidence="7 10" id="KW-0784">Thiamine biosynthesis</keyword>
<accession>A0A4Q2KAS0</accession>
<dbReference type="InterPro" id="IPR005475">
    <property type="entry name" value="Transketolase-like_Pyr-bd"/>
</dbReference>
<gene>
    <name evidence="10 12" type="primary">dxs</name>
    <name evidence="12" type="ORF">ESZ91_04530</name>
</gene>
<sequence>MQAVSSREIHSYNLKQLEALADDCREEIVAAVRKNGGHLSSNLGVVELTLALHFVFDFPKDKLLFDVGHQCYAHKLVTGRAERFSTIRQKGGLSGFPDPEESDYDAFIAGHSGASVATGIGFCHARDLLGGSEKVICLIGDASLSNGLALEALFSSESKPKNFIVILNDNGMSIGKNTSALYSAVSKMTAKRRYRRFNSFLEKTFRETNALGRSLRKVKRNIKRLLNKNAFFERCGFKYIGPLDGHNLSELVRVFEDIKHLDKPAFVHVVTQKGHGMELAEQQPSLYHGIGADLKVSENTFSERVSAMLCRAAEKDERVTAVCAAMRDGVGLNEFSEKYPARCFDAGICESYAVTMAAGMAKGGLKPVVCIYSTFLQRAYDQIVHDVCIQNLPVVFLVDRAGLSGADGKTHQGMFDTAYLRSIPNLKVFAPKDDDEAEAMFAYALSLDCPVALRYPNGKIGKVGISGADFEKNRWEVLEEGEDVYVLASGARSIARALSAREKAKIPFGIVNARTVVPLDEDMLERLKDKKLVTFEESYAAGGFGGAVAEFFAQRGERVSLRLVGAPLKFIAHAKAEEQAQMLGVAENDLLKIVETLQRERGNGD</sequence>
<comment type="subunit">
    <text evidence="3 10">Homodimer.</text>
</comment>
<dbReference type="GO" id="GO:0019288">
    <property type="term" value="P:isopentenyl diphosphate biosynthetic process, methylerythritol 4-phosphate pathway"/>
    <property type="evidence" value="ECO:0007669"/>
    <property type="project" value="TreeGrafter"/>
</dbReference>
<keyword evidence="9 10" id="KW-0414">Isoprene biosynthesis</keyword>
<dbReference type="InterPro" id="IPR029061">
    <property type="entry name" value="THDP-binding"/>
</dbReference>
<dbReference type="InterPro" id="IPR033248">
    <property type="entry name" value="Transketolase_C"/>
</dbReference>
<evidence type="ECO:0000256" key="6">
    <source>
        <dbReference type="ARBA" id="ARBA00022842"/>
    </source>
</evidence>
<comment type="caution">
    <text evidence="12">The sequence shown here is derived from an EMBL/GenBank/DDBJ whole genome shotgun (WGS) entry which is preliminary data.</text>
</comment>
<dbReference type="GO" id="GO:0000287">
    <property type="term" value="F:magnesium ion binding"/>
    <property type="evidence" value="ECO:0007669"/>
    <property type="project" value="UniProtKB-UniRule"/>
</dbReference>
<evidence type="ECO:0000256" key="2">
    <source>
        <dbReference type="ARBA" id="ARBA00011081"/>
    </source>
</evidence>
<keyword evidence="8 10" id="KW-0786">Thiamine pyrophosphate</keyword>
<evidence type="ECO:0000313" key="12">
    <source>
        <dbReference type="EMBL" id="RXZ61665.1"/>
    </source>
</evidence>
<dbReference type="InterPro" id="IPR005477">
    <property type="entry name" value="Dxylulose-5-P_synthase"/>
</dbReference>
<evidence type="ECO:0000256" key="4">
    <source>
        <dbReference type="ARBA" id="ARBA00022679"/>
    </source>
</evidence>
<evidence type="ECO:0000256" key="8">
    <source>
        <dbReference type="ARBA" id="ARBA00023052"/>
    </source>
</evidence>
<dbReference type="InterPro" id="IPR009014">
    <property type="entry name" value="Transketo_C/PFOR_II"/>
</dbReference>
<feature type="binding site" evidence="10">
    <location>
        <position position="69"/>
    </location>
    <ligand>
        <name>thiamine diphosphate</name>
        <dbReference type="ChEBI" id="CHEBI:58937"/>
    </ligand>
</feature>